<dbReference type="EnsemblPlants" id="MELO3C029572.2.1">
    <property type="protein sequence ID" value="MELO3C029572.2.1"/>
    <property type="gene ID" value="MELO3C029572.2"/>
</dbReference>
<evidence type="ECO:0000313" key="1">
    <source>
        <dbReference type="EnsemblPlants" id="MELO3C029572.2.1"/>
    </source>
</evidence>
<protein>
    <submittedName>
        <fullName evidence="1">Uncharacterized protein</fullName>
    </submittedName>
</protein>
<name>A0A9I9E6S9_CUCME</name>
<reference evidence="1" key="1">
    <citation type="submission" date="2023-03" db="UniProtKB">
        <authorList>
            <consortium name="EnsemblPlants"/>
        </authorList>
    </citation>
    <scope>IDENTIFICATION</scope>
</reference>
<dbReference type="Gramene" id="MELO3C029572.2.1">
    <property type="protein sequence ID" value="MELO3C029572.2.1"/>
    <property type="gene ID" value="MELO3C029572.2"/>
</dbReference>
<sequence>MNKIFIKIHANVLTIIKFIKDYTNLIEELGCRKRVQMKLISIELTCGRKLELTTKGSMTTTIFCKPSTK</sequence>
<organism evidence="1">
    <name type="scientific">Cucumis melo</name>
    <name type="common">Muskmelon</name>
    <dbReference type="NCBI Taxonomy" id="3656"/>
    <lineage>
        <taxon>Eukaryota</taxon>
        <taxon>Viridiplantae</taxon>
        <taxon>Streptophyta</taxon>
        <taxon>Embryophyta</taxon>
        <taxon>Tracheophyta</taxon>
        <taxon>Spermatophyta</taxon>
        <taxon>Magnoliopsida</taxon>
        <taxon>eudicotyledons</taxon>
        <taxon>Gunneridae</taxon>
        <taxon>Pentapetalae</taxon>
        <taxon>rosids</taxon>
        <taxon>fabids</taxon>
        <taxon>Cucurbitales</taxon>
        <taxon>Cucurbitaceae</taxon>
        <taxon>Benincaseae</taxon>
        <taxon>Cucumis</taxon>
    </lineage>
</organism>
<dbReference type="AlphaFoldDB" id="A0A9I9E6S9"/>
<accession>A0A9I9E6S9</accession>
<proteinExistence type="predicted"/>